<dbReference type="EMBL" id="BRXZ01002480">
    <property type="protein sequence ID" value="GMH63015.1"/>
    <property type="molecule type" value="Genomic_DNA"/>
</dbReference>
<keyword evidence="1" id="KW-0732">Signal</keyword>
<keyword evidence="3" id="KW-1185">Reference proteome</keyword>
<feature type="chain" id="PRO_5040795775" evidence="1">
    <location>
        <begin position="19"/>
        <end position="327"/>
    </location>
</feature>
<evidence type="ECO:0000313" key="3">
    <source>
        <dbReference type="Proteomes" id="UP001165082"/>
    </source>
</evidence>
<proteinExistence type="predicted"/>
<dbReference type="AlphaFoldDB" id="A0A9W7A4F7"/>
<reference evidence="2" key="1">
    <citation type="submission" date="2022-07" db="EMBL/GenBank/DDBJ databases">
        <title>Genome analysis of Parmales, a sister group of diatoms, reveals the evolutionary specialization of diatoms from phago-mixotrophs to photoautotrophs.</title>
        <authorList>
            <person name="Ban H."/>
            <person name="Sato S."/>
            <person name="Yoshikawa S."/>
            <person name="Kazumasa Y."/>
            <person name="Nakamura Y."/>
            <person name="Ichinomiya M."/>
            <person name="Saitoh K."/>
            <person name="Sato N."/>
            <person name="Blanc-Mathieu R."/>
            <person name="Endo H."/>
            <person name="Kuwata A."/>
            <person name="Ogata H."/>
        </authorList>
    </citation>
    <scope>NUCLEOTIDE SEQUENCE</scope>
</reference>
<dbReference type="OrthoDB" id="193986at2759"/>
<protein>
    <submittedName>
        <fullName evidence="2">Uncharacterized protein</fullName>
    </submittedName>
</protein>
<comment type="caution">
    <text evidence="2">The sequence shown here is derived from an EMBL/GenBank/DDBJ whole genome shotgun (WGS) entry which is preliminary data.</text>
</comment>
<name>A0A9W7A4F7_9STRA</name>
<evidence type="ECO:0000313" key="2">
    <source>
        <dbReference type="EMBL" id="GMH63015.1"/>
    </source>
</evidence>
<sequence length="327" mass="35203">MKLQVVILMGIFLSQIESNTLPLLPLPLSIPTPLLLPSMTHQLNDLGGYTSKVLSAAAGPTRGVLDAAPAVIVLDKPGSGNGVQQFGTIAAILDISQDSTQKFSLQGGDILSVRLLGLARCRVSERDEIVDEDGVRSVAVAEALVKVSDELVTGIGRPSFHSPIHDITACHNYFVRIGRCHDQRRALYASLRSARTRLEMNGVDPGPAGDQAEGSLLTSLRGQLESAISRLEPFYGSGHFTHADTGEIAFYDLGSFVALCAVAAIASPMEINRAVNEVTAARDRYEQAYQIMIAHQFGLMKEGKRLNKLLEECGEECELAFEEDEGG</sequence>
<evidence type="ECO:0000256" key="1">
    <source>
        <dbReference type="SAM" id="SignalP"/>
    </source>
</evidence>
<organism evidence="2 3">
    <name type="scientific">Triparma retinervis</name>
    <dbReference type="NCBI Taxonomy" id="2557542"/>
    <lineage>
        <taxon>Eukaryota</taxon>
        <taxon>Sar</taxon>
        <taxon>Stramenopiles</taxon>
        <taxon>Ochrophyta</taxon>
        <taxon>Bolidophyceae</taxon>
        <taxon>Parmales</taxon>
        <taxon>Triparmaceae</taxon>
        <taxon>Triparma</taxon>
    </lineage>
</organism>
<accession>A0A9W7A4F7</accession>
<dbReference type="Proteomes" id="UP001165082">
    <property type="component" value="Unassembled WGS sequence"/>
</dbReference>
<gene>
    <name evidence="2" type="ORF">TrRE_jg9416</name>
</gene>
<feature type="signal peptide" evidence="1">
    <location>
        <begin position="1"/>
        <end position="18"/>
    </location>
</feature>